<feature type="disulfide bond" evidence="11">
    <location>
        <begin position="332"/>
        <end position="344"/>
    </location>
</feature>
<feature type="disulfide bond" evidence="11">
    <location>
        <begin position="339"/>
        <end position="357"/>
    </location>
</feature>
<feature type="transmembrane region" description="Helical" evidence="12">
    <location>
        <begin position="7"/>
        <end position="24"/>
    </location>
</feature>
<evidence type="ECO:0000256" key="12">
    <source>
        <dbReference type="SAM" id="Phobius"/>
    </source>
</evidence>
<dbReference type="PANTHER" id="PTHR22722:SF14">
    <property type="entry name" value="MEGALIN, ISOFORM A"/>
    <property type="match status" value="1"/>
</dbReference>
<dbReference type="SUPFAM" id="SSF63825">
    <property type="entry name" value="YWTD domain"/>
    <property type="match status" value="1"/>
</dbReference>
<evidence type="ECO:0000313" key="13">
    <source>
        <dbReference type="EMBL" id="GFS01589.1"/>
    </source>
</evidence>
<evidence type="ECO:0000256" key="4">
    <source>
        <dbReference type="ARBA" id="ARBA00022729"/>
    </source>
</evidence>
<feature type="disulfide bond" evidence="11">
    <location>
        <begin position="292"/>
        <end position="304"/>
    </location>
</feature>
<feature type="disulfide bond" evidence="11">
    <location>
        <begin position="231"/>
        <end position="246"/>
    </location>
</feature>
<dbReference type="Pfam" id="PF00057">
    <property type="entry name" value="Ldl_recept_a"/>
    <property type="match status" value="4"/>
</dbReference>
<comment type="subcellular location">
    <subcellularLocation>
        <location evidence="2">Endomembrane system</location>
    </subcellularLocation>
    <subcellularLocation>
        <location evidence="1">Membrane</location>
        <topology evidence="1">Single-pass membrane protein</topology>
    </subcellularLocation>
</comment>
<dbReference type="Gene3D" id="2.120.10.30">
    <property type="entry name" value="TolB, C-terminal domain"/>
    <property type="match status" value="1"/>
</dbReference>
<feature type="disulfide bond" evidence="11">
    <location>
        <begin position="258"/>
        <end position="276"/>
    </location>
</feature>
<keyword evidence="13" id="KW-0449">Lipoprotein</keyword>
<dbReference type="InterPro" id="IPR002172">
    <property type="entry name" value="LDrepeatLR_classA_rpt"/>
</dbReference>
<evidence type="ECO:0000256" key="3">
    <source>
        <dbReference type="ARBA" id="ARBA00022692"/>
    </source>
</evidence>
<dbReference type="InterPro" id="IPR023415">
    <property type="entry name" value="LDLR_class-A_CS"/>
</dbReference>
<keyword evidence="10" id="KW-0325">Glycoprotein</keyword>
<dbReference type="CDD" id="cd00112">
    <property type="entry name" value="LDLa"/>
    <property type="match status" value="4"/>
</dbReference>
<dbReference type="SUPFAM" id="SSF57424">
    <property type="entry name" value="LDL receptor-like module"/>
    <property type="match status" value="4"/>
</dbReference>
<gene>
    <name evidence="13" type="ORF">ElyMa_006426200</name>
</gene>
<evidence type="ECO:0000256" key="9">
    <source>
        <dbReference type="ARBA" id="ARBA00023170"/>
    </source>
</evidence>
<dbReference type="InterPro" id="IPR011042">
    <property type="entry name" value="6-blade_b-propeller_TolB-like"/>
</dbReference>
<comment type="caution">
    <text evidence="13">The sequence shown here is derived from an EMBL/GenBank/DDBJ whole genome shotgun (WGS) entry which is preliminary data.</text>
</comment>
<feature type="disulfide bond" evidence="11">
    <location>
        <begin position="311"/>
        <end position="326"/>
    </location>
</feature>
<dbReference type="PROSITE" id="PS50068">
    <property type="entry name" value="LDLRA_2"/>
    <property type="match status" value="4"/>
</dbReference>
<evidence type="ECO:0000313" key="14">
    <source>
        <dbReference type="Proteomes" id="UP000762676"/>
    </source>
</evidence>
<comment type="caution">
    <text evidence="11">Lacks conserved residue(s) required for the propagation of feature annotation.</text>
</comment>
<keyword evidence="5" id="KW-0677">Repeat</keyword>
<evidence type="ECO:0000256" key="11">
    <source>
        <dbReference type="PROSITE-ProRule" id="PRU00124"/>
    </source>
</evidence>
<keyword evidence="4" id="KW-0732">Signal</keyword>
<dbReference type="GO" id="GO:0043235">
    <property type="term" value="C:receptor complex"/>
    <property type="evidence" value="ECO:0007669"/>
    <property type="project" value="TreeGrafter"/>
</dbReference>
<name>A0AAV4HTR8_9GAST</name>
<dbReference type="FunFam" id="4.10.400.10:FF:000045">
    <property type="entry name" value="Low-density lipoprotein receptor-related protein 2"/>
    <property type="match status" value="1"/>
</dbReference>
<keyword evidence="9 13" id="KW-0675">Receptor</keyword>
<dbReference type="GO" id="GO:0012505">
    <property type="term" value="C:endomembrane system"/>
    <property type="evidence" value="ECO:0007669"/>
    <property type="project" value="UniProtKB-SubCell"/>
</dbReference>
<dbReference type="PRINTS" id="PR00261">
    <property type="entry name" value="LDLRECEPTOR"/>
</dbReference>
<evidence type="ECO:0000256" key="1">
    <source>
        <dbReference type="ARBA" id="ARBA00004167"/>
    </source>
</evidence>
<accession>A0AAV4HTR8</accession>
<keyword evidence="8 11" id="KW-1015">Disulfide bond</keyword>
<dbReference type="PROSITE" id="PS01209">
    <property type="entry name" value="LDLRA_1"/>
    <property type="match status" value="2"/>
</dbReference>
<feature type="disulfide bond" evidence="11">
    <location>
        <begin position="351"/>
        <end position="366"/>
    </location>
</feature>
<feature type="disulfide bond" evidence="11">
    <location>
        <begin position="251"/>
        <end position="263"/>
    </location>
</feature>
<evidence type="ECO:0000256" key="7">
    <source>
        <dbReference type="ARBA" id="ARBA00023136"/>
    </source>
</evidence>
<feature type="disulfide bond" evidence="11">
    <location>
        <begin position="212"/>
        <end position="224"/>
    </location>
</feature>
<dbReference type="GO" id="GO:0005886">
    <property type="term" value="C:plasma membrane"/>
    <property type="evidence" value="ECO:0007669"/>
    <property type="project" value="TreeGrafter"/>
</dbReference>
<evidence type="ECO:0000256" key="6">
    <source>
        <dbReference type="ARBA" id="ARBA00022989"/>
    </source>
</evidence>
<evidence type="ECO:0000256" key="10">
    <source>
        <dbReference type="ARBA" id="ARBA00023180"/>
    </source>
</evidence>
<dbReference type="PANTHER" id="PTHR22722">
    <property type="entry name" value="LOW-DENSITY LIPOPROTEIN RECEPTOR-RELATED PROTEIN 2-RELATED"/>
    <property type="match status" value="1"/>
</dbReference>
<keyword evidence="3 12" id="KW-0812">Transmembrane</keyword>
<evidence type="ECO:0000256" key="5">
    <source>
        <dbReference type="ARBA" id="ARBA00022737"/>
    </source>
</evidence>
<protein>
    <submittedName>
        <fullName evidence="13">Low-density lipoprotein receptor</fullName>
    </submittedName>
</protein>
<proteinExistence type="predicted"/>
<dbReference type="EMBL" id="BMAT01012897">
    <property type="protein sequence ID" value="GFS01589.1"/>
    <property type="molecule type" value="Genomic_DNA"/>
</dbReference>
<sequence length="396" mass="44180">MVMVVEVVVVVVVLVVIIVVVLVVEEVEVVVEVVVVVVVLVSLENTYAAKEILLERDSAYPTVMSMAFDWTGRNLFVVRSDSTQANSVIDVVNVDHRFERRLYSGLPDVRKLLLDPHDGFMYFVGKSKSTSKYHIFRSSMDGSDQDPTHVFNSTVSVGAGTVMTFDQESGQIYWLDPLTKCLNSVLVRNALFFGHDCTFLLSRNFYITTSTCAGDRFTCHNGKCTPKSYQCDGEDDCGDSSDEMDCEYQSCRDGFFTCHSGKCIMKSWQCDGADDCRDGLASDELNCENHKCAEDEFKCTNHYCVKASWKCDGDNDCHDGSDEENCESVTTCSDWQFRCNDGYCVDAFFQCNNVADCPDGSDEDHCNTTMCSGEYSYIGMGQNLGRCTQKACQSKC</sequence>
<dbReference type="InterPro" id="IPR051221">
    <property type="entry name" value="LDLR-related"/>
</dbReference>
<keyword evidence="7 12" id="KW-0472">Membrane</keyword>
<keyword evidence="14" id="KW-1185">Reference proteome</keyword>
<dbReference type="InterPro" id="IPR036055">
    <property type="entry name" value="LDL_receptor-like_sf"/>
</dbReference>
<dbReference type="AlphaFoldDB" id="A0AAV4HTR8"/>
<reference evidence="13 14" key="1">
    <citation type="journal article" date="2021" name="Elife">
        <title>Chloroplast acquisition without the gene transfer in kleptoplastic sea slugs, Plakobranchus ocellatus.</title>
        <authorList>
            <person name="Maeda T."/>
            <person name="Takahashi S."/>
            <person name="Yoshida T."/>
            <person name="Shimamura S."/>
            <person name="Takaki Y."/>
            <person name="Nagai Y."/>
            <person name="Toyoda A."/>
            <person name="Suzuki Y."/>
            <person name="Arimoto A."/>
            <person name="Ishii H."/>
            <person name="Satoh N."/>
            <person name="Nishiyama T."/>
            <person name="Hasebe M."/>
            <person name="Maruyama T."/>
            <person name="Minagawa J."/>
            <person name="Obokata J."/>
            <person name="Shigenobu S."/>
        </authorList>
    </citation>
    <scope>NUCLEOTIDE SEQUENCE [LARGE SCALE GENOMIC DNA]</scope>
</reference>
<evidence type="ECO:0000256" key="2">
    <source>
        <dbReference type="ARBA" id="ARBA00004308"/>
    </source>
</evidence>
<feature type="disulfide bond" evidence="11">
    <location>
        <begin position="219"/>
        <end position="237"/>
    </location>
</feature>
<keyword evidence="6 12" id="KW-1133">Transmembrane helix</keyword>
<dbReference type="SMART" id="SM00192">
    <property type="entry name" value="LDLa"/>
    <property type="match status" value="4"/>
</dbReference>
<dbReference type="FunFam" id="4.10.400.10:FF:000034">
    <property type="entry name" value="Low-density lipoprotein receptor-related protein 2"/>
    <property type="match status" value="1"/>
</dbReference>
<feature type="disulfide bond" evidence="11">
    <location>
        <begin position="299"/>
        <end position="317"/>
    </location>
</feature>
<organism evidence="13 14">
    <name type="scientific">Elysia marginata</name>
    <dbReference type="NCBI Taxonomy" id="1093978"/>
    <lineage>
        <taxon>Eukaryota</taxon>
        <taxon>Metazoa</taxon>
        <taxon>Spiralia</taxon>
        <taxon>Lophotrochozoa</taxon>
        <taxon>Mollusca</taxon>
        <taxon>Gastropoda</taxon>
        <taxon>Heterobranchia</taxon>
        <taxon>Euthyneura</taxon>
        <taxon>Panpulmonata</taxon>
        <taxon>Sacoglossa</taxon>
        <taxon>Placobranchoidea</taxon>
        <taxon>Plakobranchidae</taxon>
        <taxon>Elysia</taxon>
    </lineage>
</organism>
<dbReference type="Gene3D" id="4.10.400.10">
    <property type="entry name" value="Low-density Lipoprotein Receptor"/>
    <property type="match status" value="4"/>
</dbReference>
<dbReference type="Proteomes" id="UP000762676">
    <property type="component" value="Unassembled WGS sequence"/>
</dbReference>
<evidence type="ECO:0000256" key="8">
    <source>
        <dbReference type="ARBA" id="ARBA00023157"/>
    </source>
</evidence>